<dbReference type="Proteomes" id="UP000887566">
    <property type="component" value="Unplaced"/>
</dbReference>
<feature type="domain" description="C2" evidence="2">
    <location>
        <begin position="294"/>
        <end position="431"/>
    </location>
</feature>
<keyword evidence="1" id="KW-0472">Membrane</keyword>
<name>A0A914VQV2_9BILA</name>
<dbReference type="FunFam" id="2.60.40.150:FF:000039">
    <property type="entry name" value="Synaptotagmin 11"/>
    <property type="match status" value="1"/>
</dbReference>
<feature type="transmembrane region" description="Helical" evidence="1">
    <location>
        <begin position="20"/>
        <end position="47"/>
    </location>
</feature>
<dbReference type="GO" id="GO:0006906">
    <property type="term" value="P:vesicle fusion"/>
    <property type="evidence" value="ECO:0007669"/>
    <property type="project" value="TreeGrafter"/>
</dbReference>
<dbReference type="FunFam" id="2.60.40.150:FF:000181">
    <property type="entry name" value="Synaptotagmin 4"/>
    <property type="match status" value="1"/>
</dbReference>
<evidence type="ECO:0000313" key="3">
    <source>
        <dbReference type="Proteomes" id="UP000887566"/>
    </source>
</evidence>
<dbReference type="GO" id="GO:0005509">
    <property type="term" value="F:calcium ion binding"/>
    <property type="evidence" value="ECO:0007669"/>
    <property type="project" value="TreeGrafter"/>
</dbReference>
<dbReference type="GO" id="GO:0048791">
    <property type="term" value="P:calcium ion-regulated exocytosis of neurotransmitter"/>
    <property type="evidence" value="ECO:0007669"/>
    <property type="project" value="TreeGrafter"/>
</dbReference>
<dbReference type="GO" id="GO:0000149">
    <property type="term" value="F:SNARE binding"/>
    <property type="evidence" value="ECO:0007669"/>
    <property type="project" value="TreeGrafter"/>
</dbReference>
<keyword evidence="1" id="KW-0812">Transmembrane</keyword>
<proteinExistence type="predicted"/>
<dbReference type="GO" id="GO:0005544">
    <property type="term" value="F:calcium-dependent phospholipid binding"/>
    <property type="evidence" value="ECO:0007669"/>
    <property type="project" value="TreeGrafter"/>
</dbReference>
<keyword evidence="1" id="KW-1133">Transmembrane helix</keyword>
<dbReference type="GO" id="GO:0098793">
    <property type="term" value="C:presynapse"/>
    <property type="evidence" value="ECO:0007669"/>
    <property type="project" value="GOC"/>
</dbReference>
<evidence type="ECO:0000259" key="2">
    <source>
        <dbReference type="PROSITE" id="PS50004"/>
    </source>
</evidence>
<dbReference type="GO" id="GO:0070382">
    <property type="term" value="C:exocytic vesicle"/>
    <property type="evidence" value="ECO:0007669"/>
    <property type="project" value="TreeGrafter"/>
</dbReference>
<dbReference type="InterPro" id="IPR035892">
    <property type="entry name" value="C2_domain_sf"/>
</dbReference>
<dbReference type="CDD" id="cd08404">
    <property type="entry name" value="C2B_Synaptotagmin-4"/>
    <property type="match status" value="1"/>
</dbReference>
<dbReference type="Gene3D" id="2.60.40.150">
    <property type="entry name" value="C2 domain"/>
    <property type="match status" value="2"/>
</dbReference>
<accession>A0A914VQV2</accession>
<keyword evidence="3" id="KW-1185">Reference proteome</keyword>
<evidence type="ECO:0000313" key="4">
    <source>
        <dbReference type="WBParaSite" id="PSAMB.scaffold2375size23543.g17585.t1"/>
    </source>
</evidence>
<dbReference type="PROSITE" id="PS51257">
    <property type="entry name" value="PROKAR_LIPOPROTEIN"/>
    <property type="match status" value="1"/>
</dbReference>
<sequence>MVKWMKRVSQDTLSEPQVLAGTPLLVAICLGSACFVLLALVSVCFVLRRRSQRQYGQGSLKQFLLPKNVKPVIGFKTAAGPGGLKKSPSPLQSPEGMENEWAARSTHPGILELSLTDSQTSHSSGHDSMTGSVTEQSLQRINLDELGEKRGELNFSLRYCFEKNALQVNIIGATNLPQLVINRAATGEQPLLDPYVKLQLLPEKQHKVKTRVVRNTLNPVYDEEFTFYGITYSQLQSTTLHFAVVAFDRYSRDEIVGEVLCPLHTTVDLSDSDRQATLTMDLVSRSSRFQNSQNRGEILVSLCYQPATNKVTAVVLKAKNLPKFDITGLADPYVKVYMLYNGQKVAKKKTHVKKRTLTPVYNESFVFDLPSSDPSDLELVSFELVVMDWDRVTKNEVMGRCMVGIGAKNSSGRSHWDQVRRNPRRQIAEWHRLRP</sequence>
<dbReference type="InterPro" id="IPR000008">
    <property type="entry name" value="C2_dom"/>
</dbReference>
<dbReference type="PANTHER" id="PTHR10024:SF369">
    <property type="entry name" value="FI18813P1"/>
    <property type="match status" value="1"/>
</dbReference>
<protein>
    <submittedName>
        <fullName evidence="4">C2 domain-containing protein</fullName>
    </submittedName>
</protein>
<dbReference type="WBParaSite" id="PSAMB.scaffold2375size23543.g17585.t1">
    <property type="protein sequence ID" value="PSAMB.scaffold2375size23543.g17585.t1"/>
    <property type="gene ID" value="PSAMB.scaffold2375size23543.g17585"/>
</dbReference>
<dbReference type="AlphaFoldDB" id="A0A914VQV2"/>
<dbReference type="SMART" id="SM00239">
    <property type="entry name" value="C2"/>
    <property type="match status" value="2"/>
</dbReference>
<evidence type="ECO:0000256" key="1">
    <source>
        <dbReference type="SAM" id="Phobius"/>
    </source>
</evidence>
<dbReference type="GO" id="GO:0001786">
    <property type="term" value="F:phosphatidylserine binding"/>
    <property type="evidence" value="ECO:0007669"/>
    <property type="project" value="TreeGrafter"/>
</dbReference>
<dbReference type="GO" id="GO:0030424">
    <property type="term" value="C:axon"/>
    <property type="evidence" value="ECO:0007669"/>
    <property type="project" value="TreeGrafter"/>
</dbReference>
<dbReference type="GO" id="GO:0030276">
    <property type="term" value="F:clathrin binding"/>
    <property type="evidence" value="ECO:0007669"/>
    <property type="project" value="TreeGrafter"/>
</dbReference>
<feature type="domain" description="C2" evidence="2">
    <location>
        <begin position="149"/>
        <end position="276"/>
    </location>
</feature>
<reference evidence="4" key="1">
    <citation type="submission" date="2022-11" db="UniProtKB">
        <authorList>
            <consortium name="WormBaseParasite"/>
        </authorList>
    </citation>
    <scope>IDENTIFICATION</scope>
</reference>
<dbReference type="PANTHER" id="PTHR10024">
    <property type="entry name" value="SYNAPTOTAGMIN"/>
    <property type="match status" value="1"/>
</dbReference>
<dbReference type="PROSITE" id="PS50004">
    <property type="entry name" value="C2"/>
    <property type="match status" value="2"/>
</dbReference>
<organism evidence="3 4">
    <name type="scientific">Plectus sambesii</name>
    <dbReference type="NCBI Taxonomy" id="2011161"/>
    <lineage>
        <taxon>Eukaryota</taxon>
        <taxon>Metazoa</taxon>
        <taxon>Ecdysozoa</taxon>
        <taxon>Nematoda</taxon>
        <taxon>Chromadorea</taxon>
        <taxon>Plectida</taxon>
        <taxon>Plectina</taxon>
        <taxon>Plectoidea</taxon>
        <taxon>Plectidae</taxon>
        <taxon>Plectus</taxon>
    </lineage>
</organism>
<dbReference type="Pfam" id="PF00168">
    <property type="entry name" value="C2"/>
    <property type="match status" value="2"/>
</dbReference>
<dbReference type="GO" id="GO:0005886">
    <property type="term" value="C:plasma membrane"/>
    <property type="evidence" value="ECO:0007669"/>
    <property type="project" value="TreeGrafter"/>
</dbReference>
<dbReference type="SUPFAM" id="SSF49562">
    <property type="entry name" value="C2 domain (Calcium/lipid-binding domain, CaLB)"/>
    <property type="match status" value="2"/>
</dbReference>